<dbReference type="InterPro" id="IPR054479">
    <property type="entry name" value="AglB-like_core"/>
</dbReference>
<feature type="domain" description="AglB-like core" evidence="20">
    <location>
        <begin position="518"/>
        <end position="619"/>
    </location>
</feature>
<dbReference type="InterPro" id="IPR041154">
    <property type="entry name" value="AglB_P1"/>
</dbReference>
<dbReference type="Pfam" id="PF18079">
    <property type="entry name" value="AglB_L1"/>
    <property type="match status" value="1"/>
</dbReference>
<keyword evidence="7" id="KW-0328">Glycosyltransferase</keyword>
<evidence type="ECO:0000256" key="16">
    <source>
        <dbReference type="ARBA" id="ARBA00034066"/>
    </source>
</evidence>
<dbReference type="Pfam" id="PF22627">
    <property type="entry name" value="AglB_core-like"/>
    <property type="match status" value="1"/>
</dbReference>
<evidence type="ECO:0000259" key="20">
    <source>
        <dbReference type="Pfam" id="PF22627"/>
    </source>
</evidence>
<dbReference type="Pfam" id="PF02516">
    <property type="entry name" value="STT3"/>
    <property type="match status" value="1"/>
</dbReference>
<evidence type="ECO:0000256" key="12">
    <source>
        <dbReference type="ARBA" id="ARBA00022989"/>
    </source>
</evidence>
<keyword evidence="14" id="KW-0464">Manganese</keyword>
<feature type="transmembrane region" description="Helical" evidence="17">
    <location>
        <begin position="378"/>
        <end position="397"/>
    </location>
</feature>
<dbReference type="InterPro" id="IPR048307">
    <property type="entry name" value="STT3_N"/>
</dbReference>
<keyword evidence="13 17" id="KW-0472">Membrane</keyword>
<keyword evidence="10" id="KW-0479">Metal-binding</keyword>
<comment type="catalytic activity">
    <reaction evidence="16">
        <text>an archaeal dolichyl phosphooligosaccharide + [protein]-L-asparagine = an archaeal dolichyl phosphate + a glycoprotein with the oligosaccharide chain attached by N-beta-D-glycosyl linkage to a protein L-asparagine.</text>
        <dbReference type="EC" id="2.4.99.21"/>
    </reaction>
</comment>
<evidence type="ECO:0000256" key="3">
    <source>
        <dbReference type="ARBA" id="ARBA00004651"/>
    </source>
</evidence>
<feature type="domain" description="Oligosaccharyl transferase STT3 N-terminal" evidence="18">
    <location>
        <begin position="52"/>
        <end position="437"/>
    </location>
</feature>
<dbReference type="HOGENOM" id="CLU_008803_0_0_2"/>
<feature type="transmembrane region" description="Helical" evidence="17">
    <location>
        <begin position="426"/>
        <end position="444"/>
    </location>
</feature>
<feature type="transmembrane region" description="Helical" evidence="17">
    <location>
        <begin position="140"/>
        <end position="161"/>
    </location>
</feature>
<name>E1REE6_METP4</name>
<evidence type="ECO:0000259" key="18">
    <source>
        <dbReference type="Pfam" id="PF02516"/>
    </source>
</evidence>
<feature type="transmembrane region" description="Helical" evidence="17">
    <location>
        <begin position="287"/>
        <end position="308"/>
    </location>
</feature>
<feature type="transmembrane region" description="Helical" evidence="17">
    <location>
        <begin position="90"/>
        <end position="110"/>
    </location>
</feature>
<dbReference type="Gene3D" id="2.60.40.3390">
    <property type="match status" value="1"/>
</dbReference>
<feature type="transmembrane region" description="Helical" evidence="17">
    <location>
        <begin position="257"/>
        <end position="275"/>
    </location>
</feature>
<dbReference type="STRING" id="679926.Mpet_2443"/>
<evidence type="ECO:0000256" key="11">
    <source>
        <dbReference type="ARBA" id="ARBA00022842"/>
    </source>
</evidence>
<evidence type="ECO:0000256" key="8">
    <source>
        <dbReference type="ARBA" id="ARBA00022679"/>
    </source>
</evidence>
<evidence type="ECO:0000256" key="17">
    <source>
        <dbReference type="SAM" id="Phobius"/>
    </source>
</evidence>
<feature type="transmembrane region" description="Helical" evidence="17">
    <location>
        <begin position="173"/>
        <end position="191"/>
    </location>
</feature>
<dbReference type="NCBIfam" id="TIGR04154">
    <property type="entry name" value="archaeo_STT3"/>
    <property type="match status" value="1"/>
</dbReference>
<dbReference type="InterPro" id="IPR003674">
    <property type="entry name" value="Oligo_trans_STT3"/>
</dbReference>
<feature type="transmembrane region" description="Helical" evidence="17">
    <location>
        <begin position="478"/>
        <end position="500"/>
    </location>
</feature>
<dbReference type="EC" id="2.4.99.21" evidence="6"/>
<comment type="similarity">
    <text evidence="5">Belongs to the STT3 family.</text>
</comment>
<gene>
    <name evidence="21" type="ordered locus">Mpet_2443</name>
</gene>
<dbReference type="InterPro" id="IPR026410">
    <property type="entry name" value="OlisacTrfase_arch"/>
</dbReference>
<accession>E1REE6</accession>
<dbReference type="AlphaFoldDB" id="E1REE6"/>
<dbReference type="GeneID" id="9744936"/>
<evidence type="ECO:0000256" key="15">
    <source>
        <dbReference type="ARBA" id="ARBA00030679"/>
    </source>
</evidence>
<evidence type="ECO:0000256" key="13">
    <source>
        <dbReference type="ARBA" id="ARBA00023136"/>
    </source>
</evidence>
<dbReference type="PANTHER" id="PTHR13872:SF1">
    <property type="entry name" value="DOLICHYL-DIPHOSPHOOLIGOSACCHARIDE--PROTEIN GLYCOSYLTRANSFERASE SUBUNIT STT3B"/>
    <property type="match status" value="1"/>
</dbReference>
<keyword evidence="9 17" id="KW-0812">Transmembrane</keyword>
<comment type="cofactor">
    <cofactor evidence="2">
        <name>Mg(2+)</name>
        <dbReference type="ChEBI" id="CHEBI:18420"/>
    </cofactor>
</comment>
<dbReference type="PANTHER" id="PTHR13872">
    <property type="entry name" value="DOLICHYL-DIPHOSPHOOLIGOSACCHARIDE--PROTEIN GLYCOSYLTRANSFERASE SUBUNIT"/>
    <property type="match status" value="1"/>
</dbReference>
<proteinExistence type="inferred from homology"/>
<dbReference type="Proteomes" id="UP000006565">
    <property type="component" value="Chromosome"/>
</dbReference>
<dbReference type="EMBL" id="CP002117">
    <property type="protein sequence ID" value="ADN37189.1"/>
    <property type="molecule type" value="Genomic_DNA"/>
</dbReference>
<organism evidence="21 22">
    <name type="scientific">Methanolacinia petrolearia (strain DSM 11571 / OCM 486 / SEBR 4847)</name>
    <name type="common">Methanoplanus petrolearius</name>
    <dbReference type="NCBI Taxonomy" id="679926"/>
    <lineage>
        <taxon>Archaea</taxon>
        <taxon>Methanobacteriati</taxon>
        <taxon>Methanobacteriota</taxon>
        <taxon>Stenosarchaea group</taxon>
        <taxon>Methanomicrobia</taxon>
        <taxon>Methanomicrobiales</taxon>
        <taxon>Methanomicrobiaceae</taxon>
        <taxon>Methanolacinia</taxon>
    </lineage>
</organism>
<evidence type="ECO:0000256" key="7">
    <source>
        <dbReference type="ARBA" id="ARBA00022676"/>
    </source>
</evidence>
<keyword evidence="11" id="KW-0460">Magnesium</keyword>
<dbReference type="CAZy" id="GT66">
    <property type="family name" value="Glycosyltransferase Family 66"/>
</dbReference>
<feature type="domain" description="Archaeal glycosylation protein B peripheral" evidence="19">
    <location>
        <begin position="767"/>
        <end position="826"/>
    </location>
</feature>
<dbReference type="eggNOG" id="arCOG02043">
    <property type="taxonomic scope" value="Archaea"/>
</dbReference>
<evidence type="ECO:0000256" key="5">
    <source>
        <dbReference type="ARBA" id="ARBA00010810"/>
    </source>
</evidence>
<dbReference type="OrthoDB" id="82393at2157"/>
<sequence>MAEILSDMFDFTKKSINVAILLFIFALLAFMLRIIPLFLLPDTGYIHVIRGDAEYNLRQIEVMAHNFLQYDWFDPMTAYPDGKNIGWGPLFPMIAGAFVIITGASGQAAIVNAASFVPPLMAAVLVPVVYFIAESVSKSRFAGIIAAALISVSSLFFLNYTSYGYVDHHAAEILFSAIFCMFYIFAVRDSSGEFKPDIKDKEFLKIFAYSVLAGVFYSACYFTSPTTVLFLVLISIFTLFSCIITHNSGNIPYKLGFVNTVAMIIPAIMALIFGIKYAGFAISSYTVVHVIIPVLVIVATWVLILLSFGLGRTNLKDNKIAYPSVLILAGVIALFASAIVVPDIFSSLFSSANLVFGFGNVAIAEMQPMTLDFILQSYQIGLVLGAGGVIVALYKLYSTKENGYLFVLLWMLMTVYVSIKHMRFDYFVAAPFAILSALCIYYVYSRYYGDFLSYLGKEKKPAEGKSKKKSAKANDDHLTGTAIFMVITGITVVFFAASVINDVRFTEDYSGVSFEKDKWLEAMEWMNENTPDPGVDYYGEYSSDSFVYPEDSYGVMSWWDFGHVITLVGKRIPVSNPFQDNVQGDTGCANFLISGSEEEADRIMDNAGARFVVTNSELTTPDKGILTILSWVDPADITVDYMISLYNSDDSGNSGYSRVYTSNYYNTTVVRLQNLDGTYIEPEEVDVITTTTSGGVKSITGYQTVDYDTAVSEATSDDILVSQNPDMPCCTVQALKNYRLVFESSDPDDNVKIFEYVDGYEVPGEGTVELNLKTNAGREFVYAQKSEGGRFILPYSTIGNPYNVTAIGQYHIIETDEYFDVYEEDIGAK</sequence>
<evidence type="ECO:0000313" key="21">
    <source>
        <dbReference type="EMBL" id="ADN37189.1"/>
    </source>
</evidence>
<feature type="transmembrane region" description="Helical" evidence="17">
    <location>
        <begin position="228"/>
        <end position="245"/>
    </location>
</feature>
<protein>
    <recommendedName>
        <fullName evidence="6">dolichyl-phosphooligosaccharide-protein glycotransferase</fullName>
        <ecNumber evidence="6">2.4.99.21</ecNumber>
    </recommendedName>
    <alternativeName>
        <fullName evidence="15">Oligosaccharyl transferase</fullName>
    </alternativeName>
</protein>
<dbReference type="GO" id="GO:0005886">
    <property type="term" value="C:plasma membrane"/>
    <property type="evidence" value="ECO:0007669"/>
    <property type="project" value="UniProtKB-SubCell"/>
</dbReference>
<feature type="transmembrane region" description="Helical" evidence="17">
    <location>
        <begin position="403"/>
        <end position="419"/>
    </location>
</feature>
<keyword evidence="22" id="KW-1185">Reference proteome</keyword>
<dbReference type="RefSeq" id="WP_013330366.1">
    <property type="nucleotide sequence ID" value="NC_014507.1"/>
</dbReference>
<evidence type="ECO:0000256" key="4">
    <source>
        <dbReference type="ARBA" id="ARBA00004922"/>
    </source>
</evidence>
<evidence type="ECO:0000256" key="2">
    <source>
        <dbReference type="ARBA" id="ARBA00001946"/>
    </source>
</evidence>
<comment type="pathway">
    <text evidence="4">Protein modification; protein glycosylation.</text>
</comment>
<evidence type="ECO:0000256" key="9">
    <source>
        <dbReference type="ARBA" id="ARBA00022692"/>
    </source>
</evidence>
<keyword evidence="8 21" id="KW-0808">Transferase</keyword>
<dbReference type="Gene3D" id="3.40.50.12610">
    <property type="match status" value="1"/>
</dbReference>
<evidence type="ECO:0000256" key="10">
    <source>
        <dbReference type="ARBA" id="ARBA00022723"/>
    </source>
</evidence>
<comment type="subcellular location">
    <subcellularLocation>
        <location evidence="3">Cell membrane</location>
        <topology evidence="3">Multi-pass membrane protein</topology>
    </subcellularLocation>
</comment>
<feature type="transmembrane region" description="Helical" evidence="17">
    <location>
        <begin position="20"/>
        <end position="40"/>
    </location>
</feature>
<evidence type="ECO:0000259" key="19">
    <source>
        <dbReference type="Pfam" id="PF18079"/>
    </source>
</evidence>
<evidence type="ECO:0000256" key="14">
    <source>
        <dbReference type="ARBA" id="ARBA00023211"/>
    </source>
</evidence>
<dbReference type="UniPathway" id="UPA00378"/>
<reference evidence="21 22" key="1">
    <citation type="journal article" date="2010" name="Stand. Genomic Sci.">
        <title>Complete genome sequence of Methanoplanus petrolearius type strain (SEBR 4847).</title>
        <authorList>
            <person name="Brambilla E."/>
            <person name="Djao O.D."/>
            <person name="Daligault H."/>
            <person name="Lapidus A."/>
            <person name="Lucas S."/>
            <person name="Hammon N."/>
            <person name="Nolan M."/>
            <person name="Tice H."/>
            <person name="Cheng J.F."/>
            <person name="Han C."/>
            <person name="Tapia R."/>
            <person name="Goodwin L."/>
            <person name="Pitluck S."/>
            <person name="Liolios K."/>
            <person name="Ivanova N."/>
            <person name="Mavromatis K."/>
            <person name="Mikhailova N."/>
            <person name="Pati A."/>
            <person name="Chen A."/>
            <person name="Palaniappan K."/>
            <person name="Land M."/>
            <person name="Hauser L."/>
            <person name="Chang Y.J."/>
            <person name="Jeffries C.D."/>
            <person name="Rohde M."/>
            <person name="Spring S."/>
            <person name="Sikorski J."/>
            <person name="Goker M."/>
            <person name="Woyke T."/>
            <person name="Bristow J."/>
            <person name="Eisen J.A."/>
            <person name="Markowitz V."/>
            <person name="Hugenholtz P."/>
            <person name="Kyrpides N.C."/>
            <person name="Klenk H.P."/>
        </authorList>
    </citation>
    <scope>NUCLEOTIDE SEQUENCE [LARGE SCALE GENOMIC DNA]</scope>
    <source>
        <strain evidence="22">DSM 11571 / OCM 486 / SEBR 4847</strain>
    </source>
</reference>
<evidence type="ECO:0000256" key="1">
    <source>
        <dbReference type="ARBA" id="ARBA00001936"/>
    </source>
</evidence>
<feature type="transmembrane region" description="Helical" evidence="17">
    <location>
        <begin position="116"/>
        <end position="133"/>
    </location>
</feature>
<dbReference type="GO" id="GO:0004576">
    <property type="term" value="F:oligosaccharyl transferase activity"/>
    <property type="evidence" value="ECO:0007669"/>
    <property type="project" value="InterPro"/>
</dbReference>
<keyword evidence="12 17" id="KW-1133">Transmembrane helix</keyword>
<dbReference type="GO" id="GO:0046872">
    <property type="term" value="F:metal ion binding"/>
    <property type="evidence" value="ECO:0007669"/>
    <property type="project" value="UniProtKB-KW"/>
</dbReference>
<comment type="cofactor">
    <cofactor evidence="1">
        <name>Mn(2+)</name>
        <dbReference type="ChEBI" id="CHEBI:29035"/>
    </cofactor>
</comment>
<evidence type="ECO:0000313" key="22">
    <source>
        <dbReference type="Proteomes" id="UP000006565"/>
    </source>
</evidence>
<dbReference type="KEGG" id="mpi:Mpet_2443"/>
<feature type="transmembrane region" description="Helical" evidence="17">
    <location>
        <begin position="320"/>
        <end position="341"/>
    </location>
</feature>
<evidence type="ECO:0000256" key="6">
    <source>
        <dbReference type="ARBA" id="ARBA00012602"/>
    </source>
</evidence>